<keyword evidence="7 10" id="KW-0472">Membrane</keyword>
<accession>A0ABW5A0L7</accession>
<dbReference type="RefSeq" id="WP_386048553.1">
    <property type="nucleotide sequence ID" value="NZ_JBHUIO010000011.1"/>
</dbReference>
<dbReference type="SMART" id="SM01207">
    <property type="entry name" value="G3P_acyltransf"/>
    <property type="match status" value="1"/>
</dbReference>
<dbReference type="InterPro" id="IPR003811">
    <property type="entry name" value="G3P_acylTferase_PlsY"/>
</dbReference>
<evidence type="ECO:0000256" key="3">
    <source>
        <dbReference type="ARBA" id="ARBA00022679"/>
    </source>
</evidence>
<dbReference type="NCBIfam" id="TIGR00023">
    <property type="entry name" value="glycerol-3-phosphate 1-O-acyltransferase PlsY"/>
    <property type="match status" value="1"/>
</dbReference>
<gene>
    <name evidence="10 11" type="primary">plsY</name>
    <name evidence="11" type="ORF">ACFSOY_16700</name>
</gene>
<feature type="transmembrane region" description="Helical" evidence="10">
    <location>
        <begin position="52"/>
        <end position="74"/>
    </location>
</feature>
<dbReference type="PANTHER" id="PTHR30309:SF0">
    <property type="entry name" value="GLYCEROL-3-PHOSPHATE ACYLTRANSFERASE-RELATED"/>
    <property type="match status" value="1"/>
</dbReference>
<evidence type="ECO:0000256" key="9">
    <source>
        <dbReference type="ARBA" id="ARBA00023264"/>
    </source>
</evidence>
<proteinExistence type="inferred from homology"/>
<feature type="transmembrane region" description="Helical" evidence="10">
    <location>
        <begin position="80"/>
        <end position="99"/>
    </location>
</feature>
<dbReference type="Proteomes" id="UP001597343">
    <property type="component" value="Unassembled WGS sequence"/>
</dbReference>
<keyword evidence="2 10" id="KW-0444">Lipid biosynthesis</keyword>
<evidence type="ECO:0000313" key="11">
    <source>
        <dbReference type="EMBL" id="MFD2171603.1"/>
    </source>
</evidence>
<evidence type="ECO:0000256" key="4">
    <source>
        <dbReference type="ARBA" id="ARBA00022692"/>
    </source>
</evidence>
<evidence type="ECO:0000256" key="8">
    <source>
        <dbReference type="ARBA" id="ARBA00023209"/>
    </source>
</evidence>
<dbReference type="EMBL" id="JBHUIO010000011">
    <property type="protein sequence ID" value="MFD2171603.1"/>
    <property type="molecule type" value="Genomic_DNA"/>
</dbReference>
<keyword evidence="4 10" id="KW-0812">Transmembrane</keyword>
<comment type="subunit">
    <text evidence="10">Probably interacts with PlsX.</text>
</comment>
<comment type="catalytic activity">
    <reaction evidence="10">
        <text>an acyl phosphate + sn-glycerol 3-phosphate = a 1-acyl-sn-glycero-3-phosphate + phosphate</text>
        <dbReference type="Rhea" id="RHEA:34075"/>
        <dbReference type="ChEBI" id="CHEBI:43474"/>
        <dbReference type="ChEBI" id="CHEBI:57597"/>
        <dbReference type="ChEBI" id="CHEBI:57970"/>
        <dbReference type="ChEBI" id="CHEBI:59918"/>
        <dbReference type="EC" id="2.3.1.275"/>
    </reaction>
</comment>
<dbReference type="GO" id="GO:0004366">
    <property type="term" value="F:glycerol-3-phosphate O-acyltransferase activity"/>
    <property type="evidence" value="ECO:0007669"/>
    <property type="project" value="UniProtKB-EC"/>
</dbReference>
<comment type="subcellular location">
    <subcellularLocation>
        <location evidence="10">Cell membrane</location>
        <topology evidence="10">Multi-pass membrane protein</topology>
    </subcellularLocation>
</comment>
<evidence type="ECO:0000256" key="7">
    <source>
        <dbReference type="ARBA" id="ARBA00023136"/>
    </source>
</evidence>
<dbReference type="PANTHER" id="PTHR30309">
    <property type="entry name" value="INNER MEMBRANE PROTEIN YGIH"/>
    <property type="match status" value="1"/>
</dbReference>
<keyword evidence="1 10" id="KW-1003">Cell membrane</keyword>
<keyword evidence="8 10" id="KW-0594">Phospholipid biosynthesis</keyword>
<dbReference type="HAMAP" id="MF_01043">
    <property type="entry name" value="PlsY"/>
    <property type="match status" value="1"/>
</dbReference>
<dbReference type="Pfam" id="PF02660">
    <property type="entry name" value="G3P_acyltransf"/>
    <property type="match status" value="1"/>
</dbReference>
<comment type="caution">
    <text evidence="11">The sequence shown here is derived from an EMBL/GenBank/DDBJ whole genome shotgun (WGS) entry which is preliminary data.</text>
</comment>
<sequence>MSVLWVLIISYLLGSIPTGLIVGKLGYGVDIRTLGSGNLGGTNTFRTLGRKAGLIVTVVDALKGTLAASLPYIFQIDLNPMVAGLPAVVGHCFPIFAGFRGGKAVATSAGVLVLYSPLCFVVAISAFLITLYLSKYVSLSSIVAGIIAHTYSILFGDTTLSLVTFILVIFLIWLHRSNINRIVTGTERKISWM</sequence>
<keyword evidence="12" id="KW-1185">Reference proteome</keyword>
<comment type="similarity">
    <text evidence="10">Belongs to the PlsY family.</text>
</comment>
<evidence type="ECO:0000256" key="10">
    <source>
        <dbReference type="HAMAP-Rule" id="MF_01043"/>
    </source>
</evidence>
<name>A0ABW5A0L7_9BACL</name>
<comment type="pathway">
    <text evidence="10">Lipid metabolism; phospholipid metabolism.</text>
</comment>
<evidence type="ECO:0000256" key="2">
    <source>
        <dbReference type="ARBA" id="ARBA00022516"/>
    </source>
</evidence>
<keyword evidence="6 10" id="KW-0443">Lipid metabolism</keyword>
<feature type="transmembrane region" description="Helical" evidence="10">
    <location>
        <begin position="111"/>
        <end position="133"/>
    </location>
</feature>
<feature type="transmembrane region" description="Helical" evidence="10">
    <location>
        <begin position="6"/>
        <end position="27"/>
    </location>
</feature>
<evidence type="ECO:0000256" key="5">
    <source>
        <dbReference type="ARBA" id="ARBA00022989"/>
    </source>
</evidence>
<keyword evidence="3 10" id="KW-0808">Transferase</keyword>
<keyword evidence="11" id="KW-0012">Acyltransferase</keyword>
<keyword evidence="5 10" id="KW-1133">Transmembrane helix</keyword>
<feature type="transmembrane region" description="Helical" evidence="10">
    <location>
        <begin position="153"/>
        <end position="174"/>
    </location>
</feature>
<protein>
    <recommendedName>
        <fullName evidence="10">Glycerol-3-phosphate acyltransferase</fullName>
    </recommendedName>
    <alternativeName>
        <fullName evidence="10">Acyl-PO4 G3P acyltransferase</fullName>
    </alternativeName>
    <alternativeName>
        <fullName evidence="10">Acyl-phosphate--glycerol-3-phosphate acyltransferase</fullName>
    </alternativeName>
    <alternativeName>
        <fullName evidence="10">G3P acyltransferase</fullName>
        <shortName evidence="10">GPAT</shortName>
        <ecNumber evidence="10">2.3.1.275</ecNumber>
    </alternativeName>
    <alternativeName>
        <fullName evidence="10">Lysophosphatidic acid synthase</fullName>
        <shortName evidence="10">LPA synthase</shortName>
    </alternativeName>
</protein>
<comment type="function">
    <text evidence="10">Catalyzes the transfer of an acyl group from acyl-phosphate (acyl-PO(4)) to glycerol-3-phosphate (G3P) to form lysophosphatidic acid (LPA). This enzyme utilizes acyl-phosphate as fatty acyl donor, but not acyl-CoA or acyl-ACP.</text>
</comment>
<dbReference type="EC" id="2.3.1.275" evidence="10"/>
<organism evidence="11 12">
    <name type="scientific">Tumebacillus lipolyticus</name>
    <dbReference type="NCBI Taxonomy" id="1280370"/>
    <lineage>
        <taxon>Bacteria</taxon>
        <taxon>Bacillati</taxon>
        <taxon>Bacillota</taxon>
        <taxon>Bacilli</taxon>
        <taxon>Bacillales</taxon>
        <taxon>Alicyclobacillaceae</taxon>
        <taxon>Tumebacillus</taxon>
    </lineage>
</organism>
<evidence type="ECO:0000256" key="6">
    <source>
        <dbReference type="ARBA" id="ARBA00023098"/>
    </source>
</evidence>
<reference evidence="12" key="1">
    <citation type="journal article" date="2019" name="Int. J. Syst. Evol. Microbiol.">
        <title>The Global Catalogue of Microorganisms (GCM) 10K type strain sequencing project: providing services to taxonomists for standard genome sequencing and annotation.</title>
        <authorList>
            <consortium name="The Broad Institute Genomics Platform"/>
            <consortium name="The Broad Institute Genome Sequencing Center for Infectious Disease"/>
            <person name="Wu L."/>
            <person name="Ma J."/>
        </authorList>
    </citation>
    <scope>NUCLEOTIDE SEQUENCE [LARGE SCALE GENOMIC DNA]</scope>
    <source>
        <strain evidence="12">CGMCC 1.13574</strain>
    </source>
</reference>
<evidence type="ECO:0000256" key="1">
    <source>
        <dbReference type="ARBA" id="ARBA00022475"/>
    </source>
</evidence>
<keyword evidence="9 10" id="KW-1208">Phospholipid metabolism</keyword>
<evidence type="ECO:0000313" key="12">
    <source>
        <dbReference type="Proteomes" id="UP001597343"/>
    </source>
</evidence>